<evidence type="ECO:0000313" key="2">
    <source>
        <dbReference type="Proteomes" id="UP000297245"/>
    </source>
</evidence>
<dbReference type="Proteomes" id="UP000297245">
    <property type="component" value="Unassembled WGS sequence"/>
</dbReference>
<proteinExistence type="predicted"/>
<feature type="non-terminal residue" evidence="1">
    <location>
        <position position="1"/>
    </location>
</feature>
<name>A0A4S8LTF7_DENBC</name>
<protein>
    <submittedName>
        <fullName evidence="1">Uncharacterized protein</fullName>
    </submittedName>
</protein>
<gene>
    <name evidence="1" type="ORF">K435DRAFT_672308</name>
</gene>
<evidence type="ECO:0000313" key="1">
    <source>
        <dbReference type="EMBL" id="THU92333.1"/>
    </source>
</evidence>
<accession>A0A4S8LTF7</accession>
<dbReference type="OrthoDB" id="507128at2759"/>
<keyword evidence="2" id="KW-1185">Reference proteome</keyword>
<organism evidence="1 2">
    <name type="scientific">Dendrothele bispora (strain CBS 962.96)</name>
    <dbReference type="NCBI Taxonomy" id="1314807"/>
    <lineage>
        <taxon>Eukaryota</taxon>
        <taxon>Fungi</taxon>
        <taxon>Dikarya</taxon>
        <taxon>Basidiomycota</taxon>
        <taxon>Agaricomycotina</taxon>
        <taxon>Agaricomycetes</taxon>
        <taxon>Agaricomycetidae</taxon>
        <taxon>Agaricales</taxon>
        <taxon>Agaricales incertae sedis</taxon>
        <taxon>Dendrothele</taxon>
    </lineage>
</organism>
<sequence>LTAQFVNNNPADEMELITLGLSGSILSFYSFPDCTTLWNPQPDPRDQHESICKYTWICADPVGNPEFVVLPRGSQFSLGLDPTRDDAWCQDEQNNLKPALSFQVQVVFVCFPKPF</sequence>
<dbReference type="AlphaFoldDB" id="A0A4S8LTF7"/>
<dbReference type="EMBL" id="ML179282">
    <property type="protein sequence ID" value="THU92333.1"/>
    <property type="molecule type" value="Genomic_DNA"/>
</dbReference>
<reference evidence="1 2" key="1">
    <citation type="journal article" date="2019" name="Nat. Ecol. Evol.">
        <title>Megaphylogeny resolves global patterns of mushroom evolution.</title>
        <authorList>
            <person name="Varga T."/>
            <person name="Krizsan K."/>
            <person name="Foldi C."/>
            <person name="Dima B."/>
            <person name="Sanchez-Garcia M."/>
            <person name="Sanchez-Ramirez S."/>
            <person name="Szollosi G.J."/>
            <person name="Szarkandi J.G."/>
            <person name="Papp V."/>
            <person name="Albert L."/>
            <person name="Andreopoulos W."/>
            <person name="Angelini C."/>
            <person name="Antonin V."/>
            <person name="Barry K.W."/>
            <person name="Bougher N.L."/>
            <person name="Buchanan P."/>
            <person name="Buyck B."/>
            <person name="Bense V."/>
            <person name="Catcheside P."/>
            <person name="Chovatia M."/>
            <person name="Cooper J."/>
            <person name="Damon W."/>
            <person name="Desjardin D."/>
            <person name="Finy P."/>
            <person name="Geml J."/>
            <person name="Haridas S."/>
            <person name="Hughes K."/>
            <person name="Justo A."/>
            <person name="Karasinski D."/>
            <person name="Kautmanova I."/>
            <person name="Kiss B."/>
            <person name="Kocsube S."/>
            <person name="Kotiranta H."/>
            <person name="LaButti K.M."/>
            <person name="Lechner B.E."/>
            <person name="Liimatainen K."/>
            <person name="Lipzen A."/>
            <person name="Lukacs Z."/>
            <person name="Mihaltcheva S."/>
            <person name="Morgado L.N."/>
            <person name="Niskanen T."/>
            <person name="Noordeloos M.E."/>
            <person name="Ohm R.A."/>
            <person name="Ortiz-Santana B."/>
            <person name="Ovrebo C."/>
            <person name="Racz N."/>
            <person name="Riley R."/>
            <person name="Savchenko A."/>
            <person name="Shiryaev A."/>
            <person name="Soop K."/>
            <person name="Spirin V."/>
            <person name="Szebenyi C."/>
            <person name="Tomsovsky M."/>
            <person name="Tulloss R.E."/>
            <person name="Uehling J."/>
            <person name="Grigoriev I.V."/>
            <person name="Vagvolgyi C."/>
            <person name="Papp T."/>
            <person name="Martin F.M."/>
            <person name="Miettinen O."/>
            <person name="Hibbett D.S."/>
            <person name="Nagy L.G."/>
        </authorList>
    </citation>
    <scope>NUCLEOTIDE SEQUENCE [LARGE SCALE GENOMIC DNA]</scope>
    <source>
        <strain evidence="1 2">CBS 962.96</strain>
    </source>
</reference>